<organism evidence="2 3">
    <name type="scientific">Ramlibacter terrae</name>
    <dbReference type="NCBI Taxonomy" id="2732511"/>
    <lineage>
        <taxon>Bacteria</taxon>
        <taxon>Pseudomonadati</taxon>
        <taxon>Pseudomonadota</taxon>
        <taxon>Betaproteobacteria</taxon>
        <taxon>Burkholderiales</taxon>
        <taxon>Comamonadaceae</taxon>
        <taxon>Ramlibacter</taxon>
    </lineage>
</organism>
<reference evidence="2 3" key="1">
    <citation type="submission" date="2020-05" db="EMBL/GenBank/DDBJ databases">
        <title>Ramlibacter rhizophilus sp. nov., isolated from rhizosphere soil of national flower Mugunghwa from South Korea.</title>
        <authorList>
            <person name="Zheng-Fei Y."/>
            <person name="Huan T."/>
        </authorList>
    </citation>
    <scope>NUCLEOTIDE SEQUENCE [LARGE SCALE GENOMIC DNA]</scope>
    <source>
        <strain evidence="2 3">H242</strain>
    </source>
</reference>
<accession>A0ABX6P3V1</accession>
<feature type="region of interest" description="Disordered" evidence="1">
    <location>
        <begin position="24"/>
        <end position="50"/>
    </location>
</feature>
<gene>
    <name evidence="2" type="ORF">HK414_09225</name>
</gene>
<feature type="compositionally biased region" description="Low complexity" evidence="1">
    <location>
        <begin position="29"/>
        <end position="45"/>
    </location>
</feature>
<dbReference type="Proteomes" id="UP000500826">
    <property type="component" value="Chromosome"/>
</dbReference>
<evidence type="ECO:0000313" key="3">
    <source>
        <dbReference type="Proteomes" id="UP000500826"/>
    </source>
</evidence>
<name>A0ABX6P3V1_9BURK</name>
<reference evidence="2 3" key="2">
    <citation type="submission" date="2020-05" db="EMBL/GenBank/DDBJ databases">
        <authorList>
            <person name="Khan S.A."/>
            <person name="Jeon C.O."/>
            <person name="Chun B.H."/>
        </authorList>
    </citation>
    <scope>NUCLEOTIDE SEQUENCE [LARGE SCALE GENOMIC DNA]</scope>
    <source>
        <strain evidence="2 3">H242</strain>
    </source>
</reference>
<dbReference type="EMBL" id="CP053418">
    <property type="protein sequence ID" value="QJW84038.1"/>
    <property type="molecule type" value="Genomic_DNA"/>
</dbReference>
<evidence type="ECO:0000256" key="1">
    <source>
        <dbReference type="SAM" id="MobiDB-lite"/>
    </source>
</evidence>
<evidence type="ECO:0000313" key="2">
    <source>
        <dbReference type="EMBL" id="QJW84038.1"/>
    </source>
</evidence>
<protein>
    <submittedName>
        <fullName evidence="2">Uncharacterized protein</fullName>
    </submittedName>
</protein>
<proteinExistence type="predicted"/>
<keyword evidence="3" id="KW-1185">Reference proteome</keyword>
<sequence length="151" mass="16520">MNPFAKKPAAFADTEPLPNLSLATDDQYAATEPAPLAAEKPTAKPAPEPLGLSLAPIEAGEYELMAEIRKDNRVCPQPTRWLEFYRVLQENNAKGSAMPSTPLTGSARAITPTSAKRMCMREQAEWAVANNCVTPAYNFLKALPPSDWFIE</sequence>